<keyword evidence="1" id="KW-0472">Membrane</keyword>
<sequence length="712" mass="82724">MKHLQCLIHVVYFEEMTHYSTPEFPTVLTLATRSNSRPKFKNIESLVFRSTSIQCTATFLLLSKTKLSSMPRRSFFTRFAIGRRKRYGIFPKYYFVVVNSDSNFHIMPRGSGRLIDSINSFLNFRHESAPPIFVLVHNSLTKDWISPNSELSIPGWFICWYCSDSKSSSSRQVYIGIQFTCSSVQTCYQDMMRCYRETIRDGKAILWKIPKGIGKAKIKGESPFKRKKPLRLRLAISKFLETVVNITGRSLDYMKDIPVVDVLRLRVFLPSRITFVSTTPSFKFITPDSIYMSQVSFGIFLSPLDAPTWYCLIGILMVISACRLIGSRVMTFSTWLSYIYWMFSVLMEQCEELREGTDGFIPIRKLAGFWLVMSTVFLHLYRASLKSDFAVPVPYETKLKYLNDLVGFELYLLLENSWCDNKIFKSWENETQLMRISYICNFQVSVERFCEFFLELQSLSFRLKHEFGVTTDLEEQKLLLSNLRITDAMMGNTQFMCQRDVTKLLSRQPSPARLAFIVAEGELDFQWTAIQDELRSASPPVDVKLAHNRQVRDDFLNHARGFIFTGGMSKYHHWVPDRLRTLVISGIYGLWEKWDEIRFKNSKLHNRNRLRISYQSLAFHNSHFHLVFLLWVLGTGASSVTYFMEILIFFVPFKKFRLGLAVLRMQIIASVGKVGGCLSHVNNKCRGRCLWKKTKSEVICTFSGRSCRWTKG</sequence>
<keyword evidence="1" id="KW-1133">Transmembrane helix</keyword>
<accession>A0A8J2PCW6</accession>
<comment type="caution">
    <text evidence="2">The sequence shown here is derived from an EMBL/GenBank/DDBJ whole genome shotgun (WGS) entry which is preliminary data.</text>
</comment>
<keyword evidence="1" id="KW-0812">Transmembrane</keyword>
<keyword evidence="3" id="KW-1185">Reference proteome</keyword>
<gene>
    <name evidence="2" type="ORF">AFUS01_LOCUS20799</name>
</gene>
<evidence type="ECO:0000313" key="2">
    <source>
        <dbReference type="EMBL" id="CAG7732276.1"/>
    </source>
</evidence>
<protein>
    <submittedName>
        <fullName evidence="2">Uncharacterized protein</fullName>
    </submittedName>
</protein>
<evidence type="ECO:0000313" key="3">
    <source>
        <dbReference type="Proteomes" id="UP000708208"/>
    </source>
</evidence>
<dbReference type="EMBL" id="CAJVCH010227937">
    <property type="protein sequence ID" value="CAG7732276.1"/>
    <property type="molecule type" value="Genomic_DNA"/>
</dbReference>
<reference evidence="2" key="1">
    <citation type="submission" date="2021-06" db="EMBL/GenBank/DDBJ databases">
        <authorList>
            <person name="Hodson N. C."/>
            <person name="Mongue J. A."/>
            <person name="Jaron S. K."/>
        </authorList>
    </citation>
    <scope>NUCLEOTIDE SEQUENCE</scope>
</reference>
<dbReference type="AlphaFoldDB" id="A0A8J2PCW6"/>
<organism evidence="2 3">
    <name type="scientific">Allacma fusca</name>
    <dbReference type="NCBI Taxonomy" id="39272"/>
    <lineage>
        <taxon>Eukaryota</taxon>
        <taxon>Metazoa</taxon>
        <taxon>Ecdysozoa</taxon>
        <taxon>Arthropoda</taxon>
        <taxon>Hexapoda</taxon>
        <taxon>Collembola</taxon>
        <taxon>Symphypleona</taxon>
        <taxon>Sminthuridae</taxon>
        <taxon>Allacma</taxon>
    </lineage>
</organism>
<feature type="transmembrane region" description="Helical" evidence="1">
    <location>
        <begin position="626"/>
        <end position="651"/>
    </location>
</feature>
<evidence type="ECO:0000256" key="1">
    <source>
        <dbReference type="SAM" id="Phobius"/>
    </source>
</evidence>
<name>A0A8J2PCW6_9HEXA</name>
<dbReference type="Proteomes" id="UP000708208">
    <property type="component" value="Unassembled WGS sequence"/>
</dbReference>
<proteinExistence type="predicted"/>